<name>A0ACB9PNX8_BAUVA</name>
<protein>
    <submittedName>
        <fullName evidence="1">Uncharacterized protein</fullName>
    </submittedName>
</protein>
<gene>
    <name evidence="1" type="ORF">L6164_004748</name>
</gene>
<dbReference type="Proteomes" id="UP000828941">
    <property type="component" value="Chromosome 3"/>
</dbReference>
<keyword evidence="2" id="KW-1185">Reference proteome</keyword>
<evidence type="ECO:0000313" key="1">
    <source>
        <dbReference type="EMBL" id="KAI4350278.1"/>
    </source>
</evidence>
<reference evidence="1 2" key="1">
    <citation type="journal article" date="2022" name="DNA Res.">
        <title>Chromosomal-level genome assembly of the orchid tree Bauhinia variegata (Leguminosae; Cercidoideae) supports the allotetraploid origin hypothesis of Bauhinia.</title>
        <authorList>
            <person name="Zhong Y."/>
            <person name="Chen Y."/>
            <person name="Zheng D."/>
            <person name="Pang J."/>
            <person name="Liu Y."/>
            <person name="Luo S."/>
            <person name="Meng S."/>
            <person name="Qian L."/>
            <person name="Wei D."/>
            <person name="Dai S."/>
            <person name="Zhou R."/>
        </authorList>
    </citation>
    <scope>NUCLEOTIDE SEQUENCE [LARGE SCALE GENOMIC DNA]</scope>
    <source>
        <strain evidence="1">BV-YZ2020</strain>
    </source>
</reference>
<accession>A0ACB9PNX8</accession>
<organism evidence="1 2">
    <name type="scientific">Bauhinia variegata</name>
    <name type="common">Purple orchid tree</name>
    <name type="synonym">Phanera variegata</name>
    <dbReference type="NCBI Taxonomy" id="167791"/>
    <lineage>
        <taxon>Eukaryota</taxon>
        <taxon>Viridiplantae</taxon>
        <taxon>Streptophyta</taxon>
        <taxon>Embryophyta</taxon>
        <taxon>Tracheophyta</taxon>
        <taxon>Spermatophyta</taxon>
        <taxon>Magnoliopsida</taxon>
        <taxon>eudicotyledons</taxon>
        <taxon>Gunneridae</taxon>
        <taxon>Pentapetalae</taxon>
        <taxon>rosids</taxon>
        <taxon>fabids</taxon>
        <taxon>Fabales</taxon>
        <taxon>Fabaceae</taxon>
        <taxon>Cercidoideae</taxon>
        <taxon>Cercideae</taxon>
        <taxon>Bauhiniinae</taxon>
        <taxon>Bauhinia</taxon>
    </lineage>
</organism>
<proteinExistence type="predicted"/>
<comment type="caution">
    <text evidence="1">The sequence shown here is derived from an EMBL/GenBank/DDBJ whole genome shotgun (WGS) entry which is preliminary data.</text>
</comment>
<evidence type="ECO:0000313" key="2">
    <source>
        <dbReference type="Proteomes" id="UP000828941"/>
    </source>
</evidence>
<sequence length="652" mass="73614">MAIVSFMPLIFLCFLVNLVTHAAAERQYQNCVTERGNFTANATYMANLDALLDNLTANTQIDYGFYNLSYGQNPEKVSVIGLCRGDLNPDVCRSCLNNSRVFLPQFCPNYKEAIAFYENCMLRYSNRSIFGVVEDTPWYYYWWPGNNVTNVDQYNQVLFKLLPELQSKAASGDNRLKYAAGSATVTDSLRIYALVQCTPDLSEQLCIDCLGVAFSEISSCCNSVAGVTIGRPSCNVRYGTNPFYEAIPDTPKGNSKLRTVIAIVASVVAFIIVIVLVFIYLRVKMARKYIEGETKAEDEEIELIDTLQFDFDAIVVATNNFSDENKLGQGGFGVVYKGRLSNGQEVAVKRLSKESVQGDVEFKNEVLLVAKLQHRNLVRLLGFCLERKERLERLLIYEFIPNKSLDYFIFDPIQRFYLDWQRRFKIIEGIARGFLYLHEDSRLRIIHRDLTASNILLNEEMNPKIADFGMARLFQMDQSQENTNRIVGTHGYMAPEYVACGYFSMKSNVFSFGVLILEIISGLKNSEIRDSEYVEHLVSFVMWRKWNEGTALDIVDSTLSGASTNEIMRCIHIGLLCVQKDVANRPTMASVMLMLNSNSATLPKPSEPAFVLQGRTFTGTQLLERNSGLVETAINNVQASVNEASNTELYPR</sequence>
<dbReference type="EMBL" id="CM039428">
    <property type="protein sequence ID" value="KAI4350278.1"/>
    <property type="molecule type" value="Genomic_DNA"/>
</dbReference>